<dbReference type="InterPro" id="IPR052603">
    <property type="entry name" value="EFCB6"/>
</dbReference>
<dbReference type="GO" id="GO:0005654">
    <property type="term" value="C:nucleoplasm"/>
    <property type="evidence" value="ECO:0007669"/>
    <property type="project" value="TreeGrafter"/>
</dbReference>
<dbReference type="InParanoid" id="A0A078AL77"/>
<feature type="domain" description="EF-hand" evidence="3">
    <location>
        <begin position="572"/>
        <end position="607"/>
    </location>
</feature>
<name>A0A078AL77_STYLE</name>
<gene>
    <name evidence="4" type="primary">Contig12145.g12981</name>
    <name evidence="4" type="ORF">STYLEM_11664</name>
</gene>
<evidence type="ECO:0000313" key="4">
    <source>
        <dbReference type="EMBL" id="CDW82631.1"/>
    </source>
</evidence>
<feature type="domain" description="EF-hand" evidence="3">
    <location>
        <begin position="321"/>
        <end position="356"/>
    </location>
</feature>
<dbReference type="InterPro" id="IPR018247">
    <property type="entry name" value="EF_Hand_1_Ca_BS"/>
</dbReference>
<reference evidence="4 5" key="1">
    <citation type="submission" date="2014-06" db="EMBL/GenBank/DDBJ databases">
        <authorList>
            <person name="Swart Estienne"/>
        </authorList>
    </citation>
    <scope>NUCLEOTIDE SEQUENCE [LARGE SCALE GENOMIC DNA]</scope>
    <source>
        <strain evidence="4 5">130c</strain>
    </source>
</reference>
<organism evidence="4 5">
    <name type="scientific">Stylonychia lemnae</name>
    <name type="common">Ciliate</name>
    <dbReference type="NCBI Taxonomy" id="5949"/>
    <lineage>
        <taxon>Eukaryota</taxon>
        <taxon>Sar</taxon>
        <taxon>Alveolata</taxon>
        <taxon>Ciliophora</taxon>
        <taxon>Intramacronucleata</taxon>
        <taxon>Spirotrichea</taxon>
        <taxon>Stichotrichia</taxon>
        <taxon>Sporadotrichida</taxon>
        <taxon>Oxytrichidae</taxon>
        <taxon>Stylonychinae</taxon>
        <taxon>Stylonychia</taxon>
    </lineage>
</organism>
<dbReference type="Gene3D" id="1.10.238.10">
    <property type="entry name" value="EF-hand"/>
    <property type="match status" value="1"/>
</dbReference>
<keyword evidence="5" id="KW-1185">Reference proteome</keyword>
<accession>A0A078AL77</accession>
<dbReference type="Pfam" id="PF13499">
    <property type="entry name" value="EF-hand_7"/>
    <property type="match status" value="1"/>
</dbReference>
<feature type="region of interest" description="Disordered" evidence="2">
    <location>
        <begin position="120"/>
        <end position="151"/>
    </location>
</feature>
<feature type="domain" description="EF-hand" evidence="3">
    <location>
        <begin position="195"/>
        <end position="230"/>
    </location>
</feature>
<proteinExistence type="predicted"/>
<dbReference type="InterPro" id="IPR011992">
    <property type="entry name" value="EF-hand-dom_pair"/>
</dbReference>
<dbReference type="InterPro" id="IPR002048">
    <property type="entry name" value="EF_hand_dom"/>
</dbReference>
<evidence type="ECO:0000256" key="1">
    <source>
        <dbReference type="ARBA" id="ARBA00022837"/>
    </source>
</evidence>
<dbReference type="Proteomes" id="UP000039865">
    <property type="component" value="Unassembled WGS sequence"/>
</dbReference>
<dbReference type="CDD" id="cd00051">
    <property type="entry name" value="EFh"/>
    <property type="match status" value="1"/>
</dbReference>
<feature type="region of interest" description="Disordered" evidence="2">
    <location>
        <begin position="669"/>
        <end position="705"/>
    </location>
</feature>
<dbReference type="PANTHER" id="PTHR20875:SF2">
    <property type="entry name" value="EF-HAND CALCIUM-BINDING DOMAIN-CONTAINING PROTEIN 6"/>
    <property type="match status" value="1"/>
</dbReference>
<dbReference type="PROSITE" id="PS00018">
    <property type="entry name" value="EF_HAND_1"/>
    <property type="match status" value="1"/>
</dbReference>
<feature type="compositionally biased region" description="Basic and acidic residues" evidence="2">
    <location>
        <begin position="673"/>
        <end position="683"/>
    </location>
</feature>
<dbReference type="SMART" id="SM00054">
    <property type="entry name" value="EFh"/>
    <property type="match status" value="5"/>
</dbReference>
<dbReference type="OrthoDB" id="26525at2759"/>
<dbReference type="SUPFAM" id="SSF47473">
    <property type="entry name" value="EF-hand"/>
    <property type="match status" value="2"/>
</dbReference>
<evidence type="ECO:0000259" key="3">
    <source>
        <dbReference type="PROSITE" id="PS50222"/>
    </source>
</evidence>
<dbReference type="GO" id="GO:0005509">
    <property type="term" value="F:calcium ion binding"/>
    <property type="evidence" value="ECO:0007669"/>
    <property type="project" value="InterPro"/>
</dbReference>
<feature type="domain" description="EF-hand" evidence="3">
    <location>
        <begin position="987"/>
        <end position="1022"/>
    </location>
</feature>
<sequence length="1048" mass="121520">MCLWSRIMGLRMRSKLKMTTPRKKISSDSSLSRNQTELTNILKQYYSFQFKLNQAYQALDFQGKGFVDVNDFVEGRIIYKLPFSKNDLREFLVNETIFKKQQQLKIEVFTKNFFPNKLKEPVMNNQNGQDFSDSDKSDEEEINNDTSRKPMMAGTKSVQDFTINDSLSKMSSSKNRDINNKMKHIEDILKERLSNNWVSVRKAFLDLDEDFDGFVTAENFAKLIGGSSGSSKFDFNLLKMLIKMRNSKLSPDLNYTEFCRWFGAVIEPVEAFYFRHDSMKNPQYEKNIQKTVLQYAGGQKKIRELISNKNLKERFIDKLHNQFKSCQRAFTEMNRNKSGFIQQEEFFEIIKSWGFDASDQLLKELFDWLDYDKDSKISYEDLRSTAGQDVSPMEQLFFRQDVKPAKMVTCKYEKCWENNNFNSKSIYCPLHQKIMRNLCLDKFSGIAEKADEDKWNQLVKIIIDSDYQMKIKELANVLQNVLGIKINNKEKEFIWETFKVKQYLEDNPDDMNERLVSLQALINSRKQSRLKKINQLMNLEADDEQAAEDIKLKGLSQIDEAYIKQIATLKKANWGGIWRSIKKIDKDSNGFVTIDELEEIFKEWFPIELEGKTCYHYFKRFGSVQNRNLINYKKIKDSINEYLIQTEIKGASNLNKLENKDEMLSIYNQSKSESTKQQKHEQQELSDDEENLKIEGQSQKPLGDYSIMSGYGGSISGKHKGSISKINSRQIIAENRQTLPTKLQQQLTERRQSNHISPLPQMNMNSSIQKINDMQNLELNIGNETEDYPNILNNRSTTPVMSKAYKNNSQTLLTKNKSLNRLGPLSQISIATSAKSLKFNEDVKVKLAYEWKNVYRSLAQADSLRKGTVPIGTFNKIIHQHKVYLSREELRKIESLYGASNSNPLLQEIDYVKISQELGLHRQSLDFIKPKNLQYVEQLTKIRDTPSRGSVFSKLSRSQIGMSQQYPLTDRQGGNDSIINGGRIPQNKLSAAREFISAYDKQKTGMVSLANFQKVLRIFGVQSNQNQFKANEVGMIDYEKALETLSVL</sequence>
<evidence type="ECO:0000313" key="5">
    <source>
        <dbReference type="Proteomes" id="UP000039865"/>
    </source>
</evidence>
<protein>
    <submittedName>
        <fullName evidence="4">Px domain containing protein</fullName>
    </submittedName>
</protein>
<keyword evidence="1" id="KW-0106">Calcium</keyword>
<dbReference type="PANTHER" id="PTHR20875">
    <property type="entry name" value="EF-HAND CALCIUM-BINDING DOMAIN-CONTAINING PROTEIN 6-RELATED"/>
    <property type="match status" value="1"/>
</dbReference>
<dbReference type="AlphaFoldDB" id="A0A078AL77"/>
<evidence type="ECO:0000256" key="2">
    <source>
        <dbReference type="SAM" id="MobiDB-lite"/>
    </source>
</evidence>
<dbReference type="EMBL" id="CCKQ01011092">
    <property type="protein sequence ID" value="CDW82631.1"/>
    <property type="molecule type" value="Genomic_DNA"/>
</dbReference>
<dbReference type="PROSITE" id="PS50222">
    <property type="entry name" value="EF_HAND_2"/>
    <property type="match status" value="4"/>
</dbReference>